<sequence length="129" mass="15582">MEKLKRKLSETEKALATLEEILAEPYSKIVRDATIQRFEYTFEVIWKLLKEYLYHKEGIVCNSPKSCFRESFSVGILDEEETISFLQMTDDRNLTSHTYNEELAENLYKRIKDYWILMKKLFERIKKRI</sequence>
<comment type="caution">
    <text evidence="1">The sequence shown here is derived from an EMBL/GenBank/DDBJ whole genome shotgun (WGS) entry which is preliminary data.</text>
</comment>
<dbReference type="EMBL" id="DSZN01000049">
    <property type="protein sequence ID" value="HGQ85290.1"/>
    <property type="molecule type" value="Genomic_DNA"/>
</dbReference>
<protein>
    <submittedName>
        <fullName evidence="1">DUF86 domain-containing protein</fullName>
    </submittedName>
</protein>
<gene>
    <name evidence="1" type="ORF">ENT66_02690</name>
</gene>
<dbReference type="SUPFAM" id="SSF81593">
    <property type="entry name" value="Nucleotidyltransferase substrate binding subunit/domain"/>
    <property type="match status" value="1"/>
</dbReference>
<dbReference type="AlphaFoldDB" id="A0A7C4JR52"/>
<name>A0A7C4JR52_9BACT</name>
<dbReference type="InterPro" id="IPR010235">
    <property type="entry name" value="HepT"/>
</dbReference>
<reference evidence="1" key="1">
    <citation type="journal article" date="2020" name="mSystems">
        <title>Genome- and Community-Level Interaction Insights into Carbon Utilization and Element Cycling Functions of Hydrothermarchaeota in Hydrothermal Sediment.</title>
        <authorList>
            <person name="Zhou Z."/>
            <person name="Liu Y."/>
            <person name="Xu W."/>
            <person name="Pan J."/>
            <person name="Luo Z.H."/>
            <person name="Li M."/>
        </authorList>
    </citation>
    <scope>NUCLEOTIDE SEQUENCE [LARGE SCALE GENOMIC DNA]</scope>
    <source>
        <strain evidence="1">SpSt-6</strain>
    </source>
</reference>
<organism evidence="1">
    <name type="scientific">Thermodesulfobacterium geofontis</name>
    <dbReference type="NCBI Taxonomy" id="1295609"/>
    <lineage>
        <taxon>Bacteria</taxon>
        <taxon>Pseudomonadati</taxon>
        <taxon>Thermodesulfobacteriota</taxon>
        <taxon>Thermodesulfobacteria</taxon>
        <taxon>Thermodesulfobacteriales</taxon>
        <taxon>Thermodesulfobacteriaceae</taxon>
        <taxon>Thermodesulfobacterium</taxon>
    </lineage>
</organism>
<proteinExistence type="predicted"/>
<dbReference type="NCBIfam" id="TIGR01987">
    <property type="entry name" value="HI0074"/>
    <property type="match status" value="1"/>
</dbReference>
<dbReference type="Gene3D" id="1.20.120.330">
    <property type="entry name" value="Nucleotidyltransferases domain 2"/>
    <property type="match status" value="1"/>
</dbReference>
<accession>A0A7C4JR52</accession>
<evidence type="ECO:0000313" key="1">
    <source>
        <dbReference type="EMBL" id="HGQ85290.1"/>
    </source>
</evidence>
<dbReference type="Pfam" id="PF08780">
    <property type="entry name" value="NTase_sub_bind"/>
    <property type="match status" value="1"/>
</dbReference>